<proteinExistence type="predicted"/>
<organism evidence="2 3">
    <name type="scientific">Rhodopirellula baltica SWK14</name>
    <dbReference type="NCBI Taxonomy" id="993516"/>
    <lineage>
        <taxon>Bacteria</taxon>
        <taxon>Pseudomonadati</taxon>
        <taxon>Planctomycetota</taxon>
        <taxon>Planctomycetia</taxon>
        <taxon>Pirellulales</taxon>
        <taxon>Pirellulaceae</taxon>
        <taxon>Rhodopirellula</taxon>
    </lineage>
</organism>
<evidence type="ECO:0000313" key="3">
    <source>
        <dbReference type="Proteomes" id="UP000010959"/>
    </source>
</evidence>
<feature type="compositionally biased region" description="Basic residues" evidence="1">
    <location>
        <begin position="1"/>
        <end position="10"/>
    </location>
</feature>
<dbReference type="Proteomes" id="UP000010959">
    <property type="component" value="Unassembled WGS sequence"/>
</dbReference>
<protein>
    <submittedName>
        <fullName evidence="2">Uncharacterized protein</fullName>
    </submittedName>
</protein>
<dbReference type="AlphaFoldDB" id="L7CMI2"/>
<comment type="caution">
    <text evidence="2">The sequence shown here is derived from an EMBL/GenBank/DDBJ whole genome shotgun (WGS) entry which is preliminary data.</text>
</comment>
<feature type="region of interest" description="Disordered" evidence="1">
    <location>
        <begin position="1"/>
        <end position="21"/>
    </location>
</feature>
<accession>L7CMI2</accession>
<gene>
    <name evidence="2" type="ORF">RBSWK_01030</name>
</gene>
<reference evidence="2 3" key="1">
    <citation type="journal article" date="2013" name="Mar. Genomics">
        <title>Expression of sulfatases in Rhodopirellula baltica and the diversity of sulfatases in the genus Rhodopirellula.</title>
        <authorList>
            <person name="Wegner C.E."/>
            <person name="Richter-Heitmann T."/>
            <person name="Klindworth A."/>
            <person name="Klockow C."/>
            <person name="Richter M."/>
            <person name="Achstetter T."/>
            <person name="Glockner F.O."/>
            <person name="Harder J."/>
        </authorList>
    </citation>
    <scope>NUCLEOTIDE SEQUENCE [LARGE SCALE GENOMIC DNA]</scope>
    <source>
        <strain evidence="2 3">SWK14</strain>
    </source>
</reference>
<evidence type="ECO:0000256" key="1">
    <source>
        <dbReference type="SAM" id="MobiDB-lite"/>
    </source>
</evidence>
<dbReference type="EMBL" id="AMWG01000021">
    <property type="protein sequence ID" value="ELP35030.1"/>
    <property type="molecule type" value="Genomic_DNA"/>
</dbReference>
<name>L7CMI2_RHOBT</name>
<evidence type="ECO:0000313" key="2">
    <source>
        <dbReference type="EMBL" id="ELP35030.1"/>
    </source>
</evidence>
<sequence>MKRSFKKVGKARCEQRQNNPLLKKDECRTPLSRSRRSLLLYPHFCDAMATPDPLDDAKERQVALVHPSYTIEYKHGKMP</sequence>